<feature type="transmembrane region" description="Helical" evidence="8">
    <location>
        <begin position="335"/>
        <end position="351"/>
    </location>
</feature>
<dbReference type="AlphaFoldDB" id="A0AA96JZB1"/>
<evidence type="ECO:0000256" key="3">
    <source>
        <dbReference type="ARBA" id="ARBA00022448"/>
    </source>
</evidence>
<feature type="transmembrane region" description="Helical" evidence="8">
    <location>
        <begin position="81"/>
        <end position="103"/>
    </location>
</feature>
<keyword evidence="5 8" id="KW-0812">Transmembrane</keyword>
<evidence type="ECO:0000256" key="6">
    <source>
        <dbReference type="ARBA" id="ARBA00022989"/>
    </source>
</evidence>
<keyword evidence="4" id="KW-1003">Cell membrane</keyword>
<dbReference type="InterPro" id="IPR036259">
    <property type="entry name" value="MFS_trans_sf"/>
</dbReference>
<dbReference type="GO" id="GO:0022857">
    <property type="term" value="F:transmembrane transporter activity"/>
    <property type="evidence" value="ECO:0007669"/>
    <property type="project" value="InterPro"/>
</dbReference>
<feature type="transmembrane region" description="Helical" evidence="8">
    <location>
        <begin position="474"/>
        <end position="502"/>
    </location>
</feature>
<accession>A0AA96JZB1</accession>
<comment type="similarity">
    <text evidence="2">Belongs to the major facilitator superfamily. EmrB family.</text>
</comment>
<evidence type="ECO:0000259" key="9">
    <source>
        <dbReference type="PROSITE" id="PS50850"/>
    </source>
</evidence>
<dbReference type="Pfam" id="PF07690">
    <property type="entry name" value="MFS_1"/>
    <property type="match status" value="1"/>
</dbReference>
<dbReference type="PROSITE" id="PS50850">
    <property type="entry name" value="MFS"/>
    <property type="match status" value="1"/>
</dbReference>
<feature type="transmembrane region" description="Helical" evidence="8">
    <location>
        <begin position="299"/>
        <end position="323"/>
    </location>
</feature>
<dbReference type="PANTHER" id="PTHR42718">
    <property type="entry name" value="MAJOR FACILITATOR SUPERFAMILY MULTIDRUG TRANSPORTER MFSC"/>
    <property type="match status" value="1"/>
</dbReference>
<keyword evidence="7 8" id="KW-0472">Membrane</keyword>
<dbReference type="RefSeq" id="WP_312644301.1">
    <property type="nucleotide sequence ID" value="NZ_CP116967.1"/>
</dbReference>
<evidence type="ECO:0000313" key="11">
    <source>
        <dbReference type="Proteomes" id="UP001302719"/>
    </source>
</evidence>
<feature type="transmembrane region" description="Helical" evidence="8">
    <location>
        <begin position="50"/>
        <end position="69"/>
    </location>
</feature>
<dbReference type="EMBL" id="CP116967">
    <property type="protein sequence ID" value="WNM58454.1"/>
    <property type="molecule type" value="Genomic_DNA"/>
</dbReference>
<feature type="transmembrane region" description="Helical" evidence="8">
    <location>
        <begin position="12"/>
        <end position="35"/>
    </location>
</feature>
<dbReference type="KEGG" id="nall:PP769_01445"/>
<dbReference type="Proteomes" id="UP001302719">
    <property type="component" value="Chromosome"/>
</dbReference>
<comment type="subcellular location">
    <subcellularLocation>
        <location evidence="1">Cell membrane</location>
        <topology evidence="1">Multi-pass membrane protein</topology>
    </subcellularLocation>
</comment>
<evidence type="ECO:0000256" key="8">
    <source>
        <dbReference type="SAM" id="Phobius"/>
    </source>
</evidence>
<dbReference type="InterPro" id="IPR011701">
    <property type="entry name" value="MFS"/>
</dbReference>
<proteinExistence type="inferred from homology"/>
<organism evidence="10 11">
    <name type="scientific">Candidatus Nitrospira allomarina</name>
    <dbReference type="NCBI Taxonomy" id="3020900"/>
    <lineage>
        <taxon>Bacteria</taxon>
        <taxon>Pseudomonadati</taxon>
        <taxon>Nitrospirota</taxon>
        <taxon>Nitrospiria</taxon>
        <taxon>Nitrospirales</taxon>
        <taxon>Nitrospiraceae</taxon>
        <taxon>Nitrospira</taxon>
    </lineage>
</organism>
<protein>
    <submittedName>
        <fullName evidence="10">DHA2 family efflux MFS transporter permease subunit</fullName>
    </submittedName>
</protein>
<feature type="transmembrane region" description="Helical" evidence="8">
    <location>
        <begin position="167"/>
        <end position="191"/>
    </location>
</feature>
<dbReference type="InterPro" id="IPR020846">
    <property type="entry name" value="MFS_dom"/>
</dbReference>
<keyword evidence="6 8" id="KW-1133">Transmembrane helix</keyword>
<evidence type="ECO:0000256" key="7">
    <source>
        <dbReference type="ARBA" id="ARBA00023136"/>
    </source>
</evidence>
<feature type="transmembrane region" description="Helical" evidence="8">
    <location>
        <begin position="109"/>
        <end position="128"/>
    </location>
</feature>
<dbReference type="Gene3D" id="1.20.1250.20">
    <property type="entry name" value="MFS general substrate transporter like domains"/>
    <property type="match status" value="1"/>
</dbReference>
<keyword evidence="11" id="KW-1185">Reference proteome</keyword>
<feature type="domain" description="Major facilitator superfamily (MFS) profile" evidence="9">
    <location>
        <begin position="14"/>
        <end position="506"/>
    </location>
</feature>
<dbReference type="NCBIfam" id="TIGR00711">
    <property type="entry name" value="efflux_EmrB"/>
    <property type="match status" value="1"/>
</dbReference>
<evidence type="ECO:0000256" key="5">
    <source>
        <dbReference type="ARBA" id="ARBA00022692"/>
    </source>
</evidence>
<feature type="transmembrane region" description="Helical" evidence="8">
    <location>
        <begin position="272"/>
        <end position="293"/>
    </location>
</feature>
<feature type="transmembrane region" description="Helical" evidence="8">
    <location>
        <begin position="232"/>
        <end position="251"/>
    </location>
</feature>
<evidence type="ECO:0000256" key="1">
    <source>
        <dbReference type="ARBA" id="ARBA00004651"/>
    </source>
</evidence>
<keyword evidence="3" id="KW-0813">Transport</keyword>
<dbReference type="InterPro" id="IPR004638">
    <property type="entry name" value="EmrB-like"/>
</dbReference>
<name>A0AA96JZB1_9BACT</name>
<dbReference type="PANTHER" id="PTHR42718:SF9">
    <property type="entry name" value="MAJOR FACILITATOR SUPERFAMILY MULTIDRUG TRANSPORTER MFSC"/>
    <property type="match status" value="1"/>
</dbReference>
<gene>
    <name evidence="10" type="ORF">PP769_01445</name>
</gene>
<dbReference type="GO" id="GO:0005886">
    <property type="term" value="C:plasma membrane"/>
    <property type="evidence" value="ECO:0007669"/>
    <property type="project" value="UniProtKB-SubCell"/>
</dbReference>
<feature type="transmembrane region" description="Helical" evidence="8">
    <location>
        <begin position="203"/>
        <end position="220"/>
    </location>
</feature>
<dbReference type="SUPFAM" id="SSF103473">
    <property type="entry name" value="MFS general substrate transporter"/>
    <property type="match status" value="1"/>
</dbReference>
<reference evidence="10 11" key="1">
    <citation type="submission" date="2023-01" db="EMBL/GenBank/DDBJ databases">
        <title>Cultivation and genomic characterization of new, ubiquitous marine nitrite-oxidizing bacteria from the Nitrospirales.</title>
        <authorList>
            <person name="Mueller A.J."/>
            <person name="Daebeler A."/>
            <person name="Herbold C.W."/>
            <person name="Kirkegaard R.H."/>
            <person name="Daims H."/>
        </authorList>
    </citation>
    <scope>NUCLEOTIDE SEQUENCE [LARGE SCALE GENOMIC DNA]</scope>
    <source>
        <strain evidence="10 11">VA</strain>
    </source>
</reference>
<evidence type="ECO:0000313" key="10">
    <source>
        <dbReference type="EMBL" id="WNM58454.1"/>
    </source>
</evidence>
<evidence type="ECO:0000256" key="4">
    <source>
        <dbReference type="ARBA" id="ARBA00022475"/>
    </source>
</evidence>
<evidence type="ECO:0000256" key="2">
    <source>
        <dbReference type="ARBA" id="ARBA00008537"/>
    </source>
</evidence>
<feature type="transmembrane region" description="Helical" evidence="8">
    <location>
        <begin position="363"/>
        <end position="386"/>
    </location>
</feature>
<sequence>MFPKRLRGWHFILFNLTLGLAHILVMFNVGSYVALLPHVAGDLEGVLPSFLTWAQTDFMIALALGIPIGRTLSDRYGNNRVFIVAFLVYAVASYIGASSMTHWEFLNARIIQGFAGGLTVFLSQDMLLREYPDRLKSMGLAIWGLFTITPFTIGLPVGGWIADDLGWRYLFYLDVALSLVVVGFMGSLLYGRGFHRQRTRFDFVGFFLLAVILGGIQTLLNMGNDFDWLDSPFLRGVLIVVIVALPCFIIWELGERHPMLDLRLFADRNFTIGVICMVAGFFSIQGLITLLIVQLQLLLGYSSLLAGIALLPMVLLAAPMIAVMHELSKRVEARMLASLNFLGFAVTLYWIGHYDDPQSFDQIFWPMLLEGLFLGSFFTPLTVLTIHRLSGVQMFRAAEAVNLLRIAAGAFGITYQTIVLFRRTPFHQLHLANHFGGRQFASFDVLGRFSSNLNGAGLDAAMVKGKLLALVRQYAGILAMSDAFLLASYMFLGLAALVWLAYPTQLPLHPSQEEELLEMRAEALLEEPL</sequence>
<feature type="transmembrane region" description="Helical" evidence="8">
    <location>
        <begin position="140"/>
        <end position="161"/>
    </location>
</feature>